<keyword evidence="2" id="KW-0238">DNA-binding</keyword>
<gene>
    <name evidence="6" type="ORF">JEQ17_19995</name>
</gene>
<accession>A0A7T7I614</accession>
<dbReference type="CDD" id="cd00038">
    <property type="entry name" value="CAP_ED"/>
    <property type="match status" value="1"/>
</dbReference>
<feature type="domain" description="HTH crp-type" evidence="5">
    <location>
        <begin position="156"/>
        <end position="229"/>
    </location>
</feature>
<dbReference type="EMBL" id="CP066831">
    <property type="protein sequence ID" value="QQM41518.1"/>
    <property type="molecule type" value="Genomic_DNA"/>
</dbReference>
<dbReference type="SMART" id="SM00100">
    <property type="entry name" value="cNMP"/>
    <property type="match status" value="1"/>
</dbReference>
<dbReference type="SUPFAM" id="SSF46785">
    <property type="entry name" value="Winged helix' DNA-binding domain"/>
    <property type="match status" value="1"/>
</dbReference>
<dbReference type="Gene3D" id="2.60.120.10">
    <property type="entry name" value="Jelly Rolls"/>
    <property type="match status" value="1"/>
</dbReference>
<evidence type="ECO:0000313" key="6">
    <source>
        <dbReference type="EMBL" id="QQM41518.1"/>
    </source>
</evidence>
<organism evidence="6 7">
    <name type="scientific">Streptomyces liliifuscus</name>
    <dbReference type="NCBI Taxonomy" id="2797636"/>
    <lineage>
        <taxon>Bacteria</taxon>
        <taxon>Bacillati</taxon>
        <taxon>Actinomycetota</taxon>
        <taxon>Actinomycetes</taxon>
        <taxon>Kitasatosporales</taxon>
        <taxon>Streptomycetaceae</taxon>
        <taxon>Streptomyces</taxon>
    </lineage>
</organism>
<dbReference type="PROSITE" id="PS51063">
    <property type="entry name" value="HTH_CRP_2"/>
    <property type="match status" value="1"/>
</dbReference>
<evidence type="ECO:0000259" key="4">
    <source>
        <dbReference type="PROSITE" id="PS50042"/>
    </source>
</evidence>
<keyword evidence="3" id="KW-0804">Transcription</keyword>
<dbReference type="PROSITE" id="PS50042">
    <property type="entry name" value="CNMP_BINDING_3"/>
    <property type="match status" value="1"/>
</dbReference>
<reference evidence="6 7" key="1">
    <citation type="submission" date="2020-12" db="EMBL/GenBank/DDBJ databases">
        <title>A novel species.</title>
        <authorList>
            <person name="Li K."/>
        </authorList>
    </citation>
    <scope>NUCLEOTIDE SEQUENCE [LARGE SCALE GENOMIC DNA]</scope>
    <source>
        <strain evidence="6 7">ZYC-3</strain>
    </source>
</reference>
<sequence length="242" mass="25759">MSEKCTEGPGAVDRWPHGTFLADLAGSPDVTKTLLSLGTPRPYEAGEHLLIEGLRETFVLLLLNGVTKVTATAEDGDTALLAIRLGGDLVGEFAAFDNRPRSATVTAAGAVTARRIGQREFLDCLDGHPAAALAVSRMLVRKNRWSVRRRGDFSGCPVATRVARVLVDLVEDYGEPRHGGVLIGPRLTQAELAGLVGARERRVHHVLGELAARGVIQVGYGRTTVLSLAGLRTAARLTEPDG</sequence>
<dbReference type="InterPro" id="IPR018490">
    <property type="entry name" value="cNMP-bd_dom_sf"/>
</dbReference>
<dbReference type="InterPro" id="IPR036388">
    <property type="entry name" value="WH-like_DNA-bd_sf"/>
</dbReference>
<dbReference type="GO" id="GO:0003677">
    <property type="term" value="F:DNA binding"/>
    <property type="evidence" value="ECO:0007669"/>
    <property type="project" value="UniProtKB-KW"/>
</dbReference>
<dbReference type="Pfam" id="PF00027">
    <property type="entry name" value="cNMP_binding"/>
    <property type="match status" value="1"/>
</dbReference>
<dbReference type="GO" id="GO:0006355">
    <property type="term" value="P:regulation of DNA-templated transcription"/>
    <property type="evidence" value="ECO:0007669"/>
    <property type="project" value="InterPro"/>
</dbReference>
<dbReference type="Pfam" id="PF13545">
    <property type="entry name" value="HTH_Crp_2"/>
    <property type="match status" value="1"/>
</dbReference>
<dbReference type="Gene3D" id="1.10.10.10">
    <property type="entry name" value="Winged helix-like DNA-binding domain superfamily/Winged helix DNA-binding domain"/>
    <property type="match status" value="1"/>
</dbReference>
<keyword evidence="1" id="KW-0805">Transcription regulation</keyword>
<dbReference type="InterPro" id="IPR000595">
    <property type="entry name" value="cNMP-bd_dom"/>
</dbReference>
<feature type="domain" description="Cyclic nucleotide-binding" evidence="4">
    <location>
        <begin position="43"/>
        <end position="121"/>
    </location>
</feature>
<evidence type="ECO:0000313" key="7">
    <source>
        <dbReference type="Proteomes" id="UP000595636"/>
    </source>
</evidence>
<protein>
    <submittedName>
        <fullName evidence="6">Crp/Fnr family transcriptional regulator</fullName>
    </submittedName>
</protein>
<evidence type="ECO:0000259" key="5">
    <source>
        <dbReference type="PROSITE" id="PS51063"/>
    </source>
</evidence>
<evidence type="ECO:0000256" key="1">
    <source>
        <dbReference type="ARBA" id="ARBA00023015"/>
    </source>
</evidence>
<dbReference type="InterPro" id="IPR012318">
    <property type="entry name" value="HTH_CRP"/>
</dbReference>
<evidence type="ECO:0000256" key="3">
    <source>
        <dbReference type="ARBA" id="ARBA00023163"/>
    </source>
</evidence>
<dbReference type="Proteomes" id="UP000595636">
    <property type="component" value="Chromosome"/>
</dbReference>
<dbReference type="RefSeq" id="WP_200396512.1">
    <property type="nucleotide sequence ID" value="NZ_CP066831.1"/>
</dbReference>
<dbReference type="AlphaFoldDB" id="A0A7T7I614"/>
<dbReference type="InterPro" id="IPR036390">
    <property type="entry name" value="WH_DNA-bd_sf"/>
</dbReference>
<keyword evidence="7" id="KW-1185">Reference proteome</keyword>
<name>A0A7T7I614_9ACTN</name>
<dbReference type="SUPFAM" id="SSF51206">
    <property type="entry name" value="cAMP-binding domain-like"/>
    <property type="match status" value="1"/>
</dbReference>
<proteinExistence type="predicted"/>
<dbReference type="KEGG" id="slf:JEQ17_19995"/>
<evidence type="ECO:0000256" key="2">
    <source>
        <dbReference type="ARBA" id="ARBA00023125"/>
    </source>
</evidence>
<dbReference type="InterPro" id="IPR014710">
    <property type="entry name" value="RmlC-like_jellyroll"/>
</dbReference>